<dbReference type="OrthoDB" id="583215at2"/>
<name>K9VVH4_9CYAN</name>
<evidence type="ECO:0000313" key="1">
    <source>
        <dbReference type="EMBL" id="AFZ11502.1"/>
    </source>
</evidence>
<dbReference type="RefSeq" id="WP_015201636.1">
    <property type="nucleotide sequence ID" value="NC_019753.1"/>
</dbReference>
<sequence>MIAQPLVDATTIRADQLTEGDIIRHLTGEAWKVICEPEYTNKGIRFEVLCLDLECPNNTQSLCFAPEWLFDLLDYQPVMAV</sequence>
<keyword evidence="2" id="KW-1185">Reference proteome</keyword>
<reference evidence="1 2" key="1">
    <citation type="submission" date="2012-06" db="EMBL/GenBank/DDBJ databases">
        <title>Finished chromosome of genome of Crinalium epipsammum PCC 9333.</title>
        <authorList>
            <consortium name="US DOE Joint Genome Institute"/>
            <person name="Gugger M."/>
            <person name="Coursin T."/>
            <person name="Rippka R."/>
            <person name="Tandeau De Marsac N."/>
            <person name="Huntemann M."/>
            <person name="Wei C.-L."/>
            <person name="Han J."/>
            <person name="Detter J.C."/>
            <person name="Han C."/>
            <person name="Tapia R."/>
            <person name="Davenport K."/>
            <person name="Daligault H."/>
            <person name="Erkkila T."/>
            <person name="Gu W."/>
            <person name="Munk A.C.C."/>
            <person name="Teshima H."/>
            <person name="Xu Y."/>
            <person name="Chain P."/>
            <person name="Chen A."/>
            <person name="Krypides N."/>
            <person name="Mavromatis K."/>
            <person name="Markowitz V."/>
            <person name="Szeto E."/>
            <person name="Ivanova N."/>
            <person name="Mikhailova N."/>
            <person name="Ovchinnikova G."/>
            <person name="Pagani I."/>
            <person name="Pati A."/>
            <person name="Goodwin L."/>
            <person name="Peters L."/>
            <person name="Pitluck S."/>
            <person name="Woyke T."/>
            <person name="Kerfeld C."/>
        </authorList>
    </citation>
    <scope>NUCLEOTIDE SEQUENCE [LARGE SCALE GENOMIC DNA]</scope>
    <source>
        <strain evidence="1 2">PCC 9333</strain>
    </source>
</reference>
<gene>
    <name evidence="1" type="ORF">Cri9333_0552</name>
</gene>
<dbReference type="Proteomes" id="UP000010472">
    <property type="component" value="Chromosome"/>
</dbReference>
<evidence type="ECO:0000313" key="2">
    <source>
        <dbReference type="Proteomes" id="UP000010472"/>
    </source>
</evidence>
<dbReference type="EMBL" id="CP003620">
    <property type="protein sequence ID" value="AFZ11502.1"/>
    <property type="molecule type" value="Genomic_DNA"/>
</dbReference>
<accession>K9VVH4</accession>
<dbReference type="HOGENOM" id="CLU_2583865_0_0_3"/>
<proteinExistence type="predicted"/>
<dbReference type="AlphaFoldDB" id="K9VVH4"/>
<dbReference type="KEGG" id="cep:Cri9333_0552"/>
<organism evidence="1 2">
    <name type="scientific">Crinalium epipsammum PCC 9333</name>
    <dbReference type="NCBI Taxonomy" id="1173022"/>
    <lineage>
        <taxon>Bacteria</taxon>
        <taxon>Bacillati</taxon>
        <taxon>Cyanobacteriota</taxon>
        <taxon>Cyanophyceae</taxon>
        <taxon>Gomontiellales</taxon>
        <taxon>Gomontiellaceae</taxon>
        <taxon>Crinalium</taxon>
    </lineage>
</organism>
<protein>
    <submittedName>
        <fullName evidence="1">Uncharacterized protein</fullName>
    </submittedName>
</protein>
<dbReference type="STRING" id="1173022.Cri9333_0552"/>